<protein>
    <submittedName>
        <fullName evidence="2">Uncharacterized protein</fullName>
    </submittedName>
</protein>
<feature type="chain" id="PRO_5015546899" evidence="1">
    <location>
        <begin position="18"/>
        <end position="202"/>
    </location>
</feature>
<proteinExistence type="predicted"/>
<evidence type="ECO:0000256" key="1">
    <source>
        <dbReference type="SAM" id="SignalP"/>
    </source>
</evidence>
<organism evidence="2 3">
    <name type="scientific">Vibrio vulnificus</name>
    <dbReference type="NCBI Taxonomy" id="672"/>
    <lineage>
        <taxon>Bacteria</taxon>
        <taxon>Pseudomonadati</taxon>
        <taxon>Pseudomonadota</taxon>
        <taxon>Gammaproteobacteria</taxon>
        <taxon>Vibrionales</taxon>
        <taxon>Vibrionaceae</taxon>
        <taxon>Vibrio</taxon>
    </lineage>
</organism>
<name>A0A2S3R198_VIBVL</name>
<evidence type="ECO:0000313" key="2">
    <source>
        <dbReference type="EMBL" id="POB46890.1"/>
    </source>
</evidence>
<gene>
    <name evidence="2" type="ORF">CRN52_12485</name>
</gene>
<dbReference type="RefSeq" id="WP_103200435.1">
    <property type="nucleotide sequence ID" value="NZ_PDGH01000101.1"/>
</dbReference>
<evidence type="ECO:0000313" key="3">
    <source>
        <dbReference type="Proteomes" id="UP000237466"/>
    </source>
</evidence>
<sequence>MKKWILSLLLITGTAQASGLVLMNTIKKPESGKDFIQMVIFKDLSTKCQYIGEVDLWKEEVMLSQKVCQSEDELFVHMTEPVTFSADYKMLNQHKPLSVNTGDSGYEEPILKGAQTEIQIQVLKSMMSGFIQGALDSSCGGFADRVTTLASKTVDDHFQCIRVANKIRTAAQQSAESVDIFNEIEDFMKKNDIPVLDLPENK</sequence>
<comment type="caution">
    <text evidence="2">The sequence shown here is derived from an EMBL/GenBank/DDBJ whole genome shotgun (WGS) entry which is preliminary data.</text>
</comment>
<feature type="signal peptide" evidence="1">
    <location>
        <begin position="1"/>
        <end position="17"/>
    </location>
</feature>
<dbReference type="AlphaFoldDB" id="A0A2S3R198"/>
<dbReference type="Proteomes" id="UP000237466">
    <property type="component" value="Unassembled WGS sequence"/>
</dbReference>
<reference evidence="2 3" key="1">
    <citation type="journal article" date="2018" name="Front. Microbiol.">
        <title>Phylogeny of Vibrio vulnificus from the Analysis of the Core-Genome: Implications for Intra-Species Taxonomy.</title>
        <authorList>
            <person name="Roig F.J."/>
            <person name="Gonzalez-Candelas F."/>
            <person name="Sanjuan E."/>
            <person name="Fouz B."/>
            <person name="Feil E.J."/>
            <person name="Llorens C."/>
            <person name="Baker-Austin C."/>
            <person name="Oliver J.D."/>
            <person name="Danin-Poleg Y."/>
            <person name="Gibas C.J."/>
            <person name="Kashi Y."/>
            <person name="Gulig P.A."/>
            <person name="Morrison S.S."/>
            <person name="Amaro C."/>
        </authorList>
    </citation>
    <scope>NUCLEOTIDE SEQUENCE [LARGE SCALE GENOMIC DNA]</scope>
    <source>
        <strain evidence="2 3">CECT4608</strain>
    </source>
</reference>
<accession>A0A2S3R198</accession>
<dbReference type="EMBL" id="PDGH01000101">
    <property type="protein sequence ID" value="POB46890.1"/>
    <property type="molecule type" value="Genomic_DNA"/>
</dbReference>
<keyword evidence="1" id="KW-0732">Signal</keyword>